<protein>
    <submittedName>
        <fullName evidence="4">DNA repair protein Rad26</fullName>
    </submittedName>
</protein>
<dbReference type="Pfam" id="PF21048">
    <property type="entry name" value="Rad26-like_N"/>
    <property type="match status" value="1"/>
</dbReference>
<dbReference type="Pfam" id="PF12331">
    <property type="entry name" value="Rad26-like_helical_rpts"/>
    <property type="match status" value="1"/>
</dbReference>
<keyword evidence="5" id="KW-1185">Reference proteome</keyword>
<dbReference type="VEuPathDB" id="FungiDB:ATEG_02634"/>
<feature type="domain" description="Rad26-like helical repeats" evidence="1">
    <location>
        <begin position="496"/>
        <end position="716"/>
    </location>
</feature>
<dbReference type="InterPro" id="IPR048380">
    <property type="entry name" value="Rad26-like_N"/>
</dbReference>
<dbReference type="OrthoDB" id="5245063at2759"/>
<accession>A0A5M3YVN7</accession>
<evidence type="ECO:0000259" key="2">
    <source>
        <dbReference type="Pfam" id="PF21046"/>
    </source>
</evidence>
<sequence>MEDNEDDFFSDDGFDDLPPGTLFQLEQDAYRATQAQKPTTREPSVEFIDSRPAVGDYVSRSAQPQHADRAVPPNPTLQPPARLHTGLTNDYNALDVGELDAEVLNDETTSTIPLEQDMSFSGLVDDPYNGPAHVEQYHHIQQAPAERMEVDGDLTHHSDMHMARELSYEHAMAMQEGPVGGDGGISAEQTAWEDEHYKQLMEDLAAAKAMAETKAGEIAIIRSNQAKLIDNYDRQLSALRKAIAEEAARHKEEVEAARAEGKMLATENAFLRQDLAEESIRNNNLKMKGRAEEKAPPVTPKKTRVLPFRDGFDDDEIVAISPSKSARSKKIASVIPGKRKRRSSQDSLTQLQLSPQVECMMTEPGPGDYSDDIMVDMALEQPPQQSELPKVSSPLSMKHLLNHRTFPHEERDIEVMARMAFPSEPQRMLSTILLEETASLKVGNYIVEYAQVITSLWSRALREKFWQPVPIFMSIFRYMLALDAPISDLIEHLVPVLQASGDVNGVPRFKHSPVSRQSWQIRQTPQTELQPLVDSTEALGLLYQMACRCLHVSRDLENFWRHIRYDFILMMLNSAQRAKDITLTLGLLSTSIRAQSFGSIQETEQDQIANENYIVDRVANLLSETLQVDEGQPPCTAFEVCEMRLEALSLLTSIAFNVMVPSSTHGSSVIASHPTALARLIRAMHDELDALYSSSPEQDQHAALVNGLMRLVHGVIQRHQGQIDLQSKLCRVLGGKQKFLVVFTRLAFSEGLVVEAGIEDETVEMAHEILDDAVNPQEAEALQEAFSSSSSKREE</sequence>
<gene>
    <name evidence="4" type="ORF">ATEIFO6365_0002090600</name>
</gene>
<comment type="caution">
    <text evidence="4">The sequence shown here is derived from an EMBL/GenBank/DDBJ whole genome shotgun (WGS) entry which is preliminary data.</text>
</comment>
<dbReference type="EMBL" id="BLJY01000002">
    <property type="protein sequence ID" value="GFF13795.1"/>
    <property type="molecule type" value="Genomic_DNA"/>
</dbReference>
<feature type="domain" description="Rad26-like C-terminal" evidence="2">
    <location>
        <begin position="723"/>
        <end position="786"/>
    </location>
</feature>
<dbReference type="Pfam" id="PF21046">
    <property type="entry name" value="Rad26-like_C"/>
    <property type="match status" value="1"/>
</dbReference>
<feature type="domain" description="Rad26-like N-terminal" evidence="3">
    <location>
        <begin position="397"/>
        <end position="441"/>
    </location>
</feature>
<organism evidence="4 5">
    <name type="scientific">Aspergillus terreus</name>
    <dbReference type="NCBI Taxonomy" id="33178"/>
    <lineage>
        <taxon>Eukaryota</taxon>
        <taxon>Fungi</taxon>
        <taxon>Dikarya</taxon>
        <taxon>Ascomycota</taxon>
        <taxon>Pezizomycotina</taxon>
        <taxon>Eurotiomycetes</taxon>
        <taxon>Eurotiomycetidae</taxon>
        <taxon>Eurotiales</taxon>
        <taxon>Aspergillaceae</taxon>
        <taxon>Aspergillus</taxon>
        <taxon>Aspergillus subgen. Circumdati</taxon>
    </lineage>
</organism>
<dbReference type="InterPro" id="IPR022093">
    <property type="entry name" value="Rad26-like_helical"/>
</dbReference>
<reference evidence="4 5" key="1">
    <citation type="submission" date="2020-01" db="EMBL/GenBank/DDBJ databases">
        <title>Aspergillus terreus IFO 6365 whole genome shotgun sequence.</title>
        <authorList>
            <person name="Kanamasa S."/>
            <person name="Takahashi H."/>
        </authorList>
    </citation>
    <scope>NUCLEOTIDE SEQUENCE [LARGE SCALE GENOMIC DNA]</scope>
    <source>
        <strain evidence="4 5">IFO 6365</strain>
    </source>
</reference>
<name>A0A5M3YVN7_ASPTE</name>
<evidence type="ECO:0000259" key="3">
    <source>
        <dbReference type="Pfam" id="PF21048"/>
    </source>
</evidence>
<proteinExistence type="predicted"/>
<evidence type="ECO:0000259" key="1">
    <source>
        <dbReference type="Pfam" id="PF12331"/>
    </source>
</evidence>
<evidence type="ECO:0000313" key="5">
    <source>
        <dbReference type="Proteomes" id="UP000452235"/>
    </source>
</evidence>
<evidence type="ECO:0000313" key="4">
    <source>
        <dbReference type="EMBL" id="GFF13795.1"/>
    </source>
</evidence>
<dbReference type="AlphaFoldDB" id="A0A5M3YVN7"/>
<dbReference type="InterPro" id="IPR048379">
    <property type="entry name" value="Rad26-like_C"/>
</dbReference>
<dbReference type="Proteomes" id="UP000452235">
    <property type="component" value="Unassembled WGS sequence"/>
</dbReference>